<dbReference type="Pfam" id="PF01041">
    <property type="entry name" value="DegT_DnrJ_EryC1"/>
    <property type="match status" value="1"/>
</dbReference>
<evidence type="ECO:0000256" key="1">
    <source>
        <dbReference type="ARBA" id="ARBA00037999"/>
    </source>
</evidence>
<dbReference type="NCBIfam" id="TIGR03588">
    <property type="entry name" value="PseC"/>
    <property type="match status" value="1"/>
</dbReference>
<reference evidence="4" key="1">
    <citation type="journal article" date="2019" name="Int. J. Syst. Evol. Microbiol.">
        <title>The Global Catalogue of Microorganisms (GCM) 10K type strain sequencing project: providing services to taxonomists for standard genome sequencing and annotation.</title>
        <authorList>
            <consortium name="The Broad Institute Genomics Platform"/>
            <consortium name="The Broad Institute Genome Sequencing Center for Infectious Disease"/>
            <person name="Wu L."/>
            <person name="Ma J."/>
        </authorList>
    </citation>
    <scope>NUCLEOTIDE SEQUENCE [LARGE SCALE GENOMIC DNA]</scope>
    <source>
        <strain evidence="4">CGMCC 1.15297</strain>
    </source>
</reference>
<dbReference type="SUPFAM" id="SSF53383">
    <property type="entry name" value="PLP-dependent transferases"/>
    <property type="match status" value="1"/>
</dbReference>
<dbReference type="RefSeq" id="WP_188642837.1">
    <property type="nucleotide sequence ID" value="NZ_BMID01000001.1"/>
</dbReference>
<dbReference type="InterPro" id="IPR015422">
    <property type="entry name" value="PyrdxlP-dep_Trfase_small"/>
</dbReference>
<name>A0ABQ1FH43_9SPHN</name>
<dbReference type="InterPro" id="IPR020026">
    <property type="entry name" value="PseC"/>
</dbReference>
<dbReference type="PIRSF" id="PIRSF000390">
    <property type="entry name" value="PLP_StrS"/>
    <property type="match status" value="1"/>
</dbReference>
<dbReference type="Gene3D" id="3.40.640.10">
    <property type="entry name" value="Type I PLP-dependent aspartate aminotransferase-like (Major domain)"/>
    <property type="match status" value="1"/>
</dbReference>
<dbReference type="PANTHER" id="PTHR30244:SF34">
    <property type="entry name" value="DTDP-4-AMINO-4,6-DIDEOXYGALACTOSE TRANSAMINASE"/>
    <property type="match status" value="1"/>
</dbReference>
<comment type="caution">
    <text evidence="3">The sequence shown here is derived from an EMBL/GenBank/DDBJ whole genome shotgun (WGS) entry which is preliminary data.</text>
</comment>
<evidence type="ECO:0000256" key="2">
    <source>
        <dbReference type="RuleBase" id="RU004508"/>
    </source>
</evidence>
<dbReference type="InterPro" id="IPR000653">
    <property type="entry name" value="DegT/StrS_aminotransferase"/>
</dbReference>
<dbReference type="Gene3D" id="3.90.1150.10">
    <property type="entry name" value="Aspartate Aminotransferase, domain 1"/>
    <property type="match status" value="1"/>
</dbReference>
<organism evidence="3 4">
    <name type="scientific">Blastomonas marina</name>
    <dbReference type="NCBI Taxonomy" id="1867408"/>
    <lineage>
        <taxon>Bacteria</taxon>
        <taxon>Pseudomonadati</taxon>
        <taxon>Pseudomonadota</taxon>
        <taxon>Alphaproteobacteria</taxon>
        <taxon>Sphingomonadales</taxon>
        <taxon>Sphingomonadaceae</taxon>
        <taxon>Blastomonas</taxon>
    </lineage>
</organism>
<dbReference type="PANTHER" id="PTHR30244">
    <property type="entry name" value="TRANSAMINASE"/>
    <property type="match status" value="1"/>
</dbReference>
<dbReference type="CDD" id="cd00616">
    <property type="entry name" value="AHBA_syn"/>
    <property type="match status" value="1"/>
</dbReference>
<dbReference type="InterPro" id="IPR015424">
    <property type="entry name" value="PyrdxlP-dep_Trfase"/>
</dbReference>
<dbReference type="EMBL" id="BMID01000001">
    <property type="protein sequence ID" value="GGA11870.1"/>
    <property type="molecule type" value="Genomic_DNA"/>
</dbReference>
<evidence type="ECO:0000313" key="4">
    <source>
        <dbReference type="Proteomes" id="UP000603317"/>
    </source>
</evidence>
<keyword evidence="2" id="KW-0663">Pyridoxal phosphate</keyword>
<accession>A0ABQ1FH43</accession>
<dbReference type="Proteomes" id="UP000603317">
    <property type="component" value="Unassembled WGS sequence"/>
</dbReference>
<protein>
    <submittedName>
        <fullName evidence="3">UDP-4-amino-4, 6-dideoxy-N-acetyl-beta-L-altrosamine transaminase</fullName>
    </submittedName>
</protein>
<keyword evidence="4" id="KW-1185">Reference proteome</keyword>
<gene>
    <name evidence="3" type="primary">rkpM</name>
    <name evidence="3" type="ORF">GCM10010923_23150</name>
</gene>
<comment type="similarity">
    <text evidence="1 2">Belongs to the DegT/DnrJ/EryC1 family.</text>
</comment>
<proteinExistence type="inferred from homology"/>
<dbReference type="InterPro" id="IPR015421">
    <property type="entry name" value="PyrdxlP-dep_Trfase_major"/>
</dbReference>
<evidence type="ECO:0000313" key="3">
    <source>
        <dbReference type="EMBL" id="GGA11870.1"/>
    </source>
</evidence>
<sequence length="385" mass="42480">MAFIPYSRQQIEQADIDAVVEVLQSDFLTQGPAIERFEKDFAERHQVAHAVALSNATAALHIACLALGVGQGSRVWTSPNSFVASANCALYCGAEIDFVDIDPDSRNMSVERLREKLEGAKAEGTLPDVVIPVDFSGMPCDLEDIRALADEYGFRILQDASHATGAEYQGKPVGGQYADASVFSFHAVKIVTSAEGGMVTTQDAELAKKIALLRSHGVTRDADLLEHAPEGGWYYEQVDLGYNYRITDVQAALGASQLERIDTMQAERAARADRYDEILADLPLKLPKRFNDRSSAWHLYVVELTDEAKCDRATLFAAMREAGIGVNVHYIPIHTQPHYERLGFARGDFPAAEAYYDRAITIPLFPAMTDEEQDRVAQVIREHVA</sequence>